<evidence type="ECO:0000313" key="1">
    <source>
        <dbReference type="EMBL" id="MBB4073308.1"/>
    </source>
</evidence>
<reference evidence="1 2" key="1">
    <citation type="submission" date="2020-08" db="EMBL/GenBank/DDBJ databases">
        <title>Genomic Encyclopedia of Type Strains, Phase IV (KMG-IV): sequencing the most valuable type-strain genomes for metagenomic binning, comparative biology and taxonomic classification.</title>
        <authorList>
            <person name="Goeker M."/>
        </authorList>
    </citation>
    <scope>NUCLEOTIDE SEQUENCE [LARGE SCALE GENOMIC DNA]</scope>
    <source>
        <strain evidence="1 2">DSM 17075</strain>
    </source>
</reference>
<dbReference type="AlphaFoldDB" id="A0A840DTF0"/>
<keyword evidence="2" id="KW-1185">Reference proteome</keyword>
<accession>A0A840DTF0</accession>
<gene>
    <name evidence="1" type="ORF">GGR02_001069</name>
</gene>
<evidence type="ECO:0000313" key="2">
    <source>
        <dbReference type="Proteomes" id="UP000559598"/>
    </source>
</evidence>
<dbReference type="Proteomes" id="UP000559598">
    <property type="component" value="Unassembled WGS sequence"/>
</dbReference>
<dbReference type="EMBL" id="JACIDE010000005">
    <property type="protein sequence ID" value="MBB4073308.1"/>
    <property type="molecule type" value="Genomic_DNA"/>
</dbReference>
<name>A0A840DTF0_9BACL</name>
<proteinExistence type="predicted"/>
<sequence length="46" mass="5422">MTNTRYKFERNKNNRKGCERVILVTIGLLYKTVPEQGTVFHLKVLL</sequence>
<organism evidence="1 2">
    <name type="scientific">Anoxybacteroides voinovskiense</name>
    <dbReference type="NCBI Taxonomy" id="230470"/>
    <lineage>
        <taxon>Bacteria</taxon>
        <taxon>Bacillati</taxon>
        <taxon>Bacillota</taxon>
        <taxon>Bacilli</taxon>
        <taxon>Bacillales</taxon>
        <taxon>Anoxybacillaceae</taxon>
        <taxon>Anoxybacteroides</taxon>
    </lineage>
</organism>
<comment type="caution">
    <text evidence="1">The sequence shown here is derived from an EMBL/GenBank/DDBJ whole genome shotgun (WGS) entry which is preliminary data.</text>
</comment>
<protein>
    <submittedName>
        <fullName evidence="1">Uncharacterized protein</fullName>
    </submittedName>
</protein>